<gene>
    <name evidence="9" type="ORF">HGA07_18485</name>
</gene>
<dbReference type="GO" id="GO:0020037">
    <property type="term" value="F:heme binding"/>
    <property type="evidence" value="ECO:0007669"/>
    <property type="project" value="InterPro"/>
</dbReference>
<evidence type="ECO:0000256" key="4">
    <source>
        <dbReference type="ARBA" id="ARBA00022723"/>
    </source>
</evidence>
<dbReference type="GO" id="GO:0036199">
    <property type="term" value="F:cholest-4-en-3-one 26-monooxygenase activity"/>
    <property type="evidence" value="ECO:0007669"/>
    <property type="project" value="TreeGrafter"/>
</dbReference>
<proteinExistence type="inferred from homology"/>
<comment type="similarity">
    <text evidence="2 8">Belongs to the cytochrome P450 family.</text>
</comment>
<dbReference type="Gene3D" id="1.10.630.10">
    <property type="entry name" value="Cytochrome P450"/>
    <property type="match status" value="1"/>
</dbReference>
<accession>A0A7X6M1C6</accession>
<dbReference type="GO" id="GO:0006707">
    <property type="term" value="P:cholesterol catabolic process"/>
    <property type="evidence" value="ECO:0007669"/>
    <property type="project" value="TreeGrafter"/>
</dbReference>
<dbReference type="SUPFAM" id="SSF48264">
    <property type="entry name" value="Cytochrome P450"/>
    <property type="match status" value="1"/>
</dbReference>
<dbReference type="GO" id="GO:0008395">
    <property type="term" value="F:steroid hydroxylase activity"/>
    <property type="evidence" value="ECO:0007669"/>
    <property type="project" value="TreeGrafter"/>
</dbReference>
<keyword evidence="7 8" id="KW-0503">Monooxygenase</keyword>
<evidence type="ECO:0000256" key="6">
    <source>
        <dbReference type="ARBA" id="ARBA00023004"/>
    </source>
</evidence>
<dbReference type="Proteomes" id="UP000523447">
    <property type="component" value="Unassembled WGS sequence"/>
</dbReference>
<dbReference type="PRINTS" id="PR00385">
    <property type="entry name" value="P450"/>
</dbReference>
<evidence type="ECO:0000256" key="3">
    <source>
        <dbReference type="ARBA" id="ARBA00022617"/>
    </source>
</evidence>
<reference evidence="9 10" key="1">
    <citation type="submission" date="2020-04" db="EMBL/GenBank/DDBJ databases">
        <title>MicrobeNet Type strains.</title>
        <authorList>
            <person name="Nicholson A.C."/>
        </authorList>
    </citation>
    <scope>NUCLEOTIDE SEQUENCE [LARGE SCALE GENOMIC DNA]</scope>
    <source>
        <strain evidence="9 10">DSM 44445</strain>
    </source>
</reference>
<dbReference type="InterPro" id="IPR036396">
    <property type="entry name" value="Cyt_P450_sf"/>
</dbReference>
<evidence type="ECO:0000256" key="2">
    <source>
        <dbReference type="ARBA" id="ARBA00010617"/>
    </source>
</evidence>
<evidence type="ECO:0000256" key="5">
    <source>
        <dbReference type="ARBA" id="ARBA00023002"/>
    </source>
</evidence>
<evidence type="ECO:0000313" key="9">
    <source>
        <dbReference type="EMBL" id="NKY87610.1"/>
    </source>
</evidence>
<protein>
    <submittedName>
        <fullName evidence="9">Cytochrome P450</fullName>
    </submittedName>
</protein>
<evidence type="ECO:0000256" key="7">
    <source>
        <dbReference type="ARBA" id="ARBA00023033"/>
    </source>
</evidence>
<dbReference type="InterPro" id="IPR001128">
    <property type="entry name" value="Cyt_P450"/>
</dbReference>
<dbReference type="PANTHER" id="PTHR46696">
    <property type="entry name" value="P450, PUTATIVE (EUROFUNG)-RELATED"/>
    <property type="match status" value="1"/>
</dbReference>
<keyword evidence="5 8" id="KW-0560">Oxidoreductase</keyword>
<dbReference type="Pfam" id="PF00067">
    <property type="entry name" value="p450"/>
    <property type="match status" value="1"/>
</dbReference>
<comment type="caution">
    <text evidence="9">The sequence shown here is derived from an EMBL/GenBank/DDBJ whole genome shotgun (WGS) entry which is preliminary data.</text>
</comment>
<comment type="cofactor">
    <cofactor evidence="1">
        <name>heme</name>
        <dbReference type="ChEBI" id="CHEBI:30413"/>
    </cofactor>
</comment>
<organism evidence="9 10">
    <name type="scientific">Nocardia veterana</name>
    <dbReference type="NCBI Taxonomy" id="132249"/>
    <lineage>
        <taxon>Bacteria</taxon>
        <taxon>Bacillati</taxon>
        <taxon>Actinomycetota</taxon>
        <taxon>Actinomycetes</taxon>
        <taxon>Mycobacteriales</taxon>
        <taxon>Nocardiaceae</taxon>
        <taxon>Nocardia</taxon>
    </lineage>
</organism>
<sequence length="432" mass="48052">MAETARAGTCPVATFDDLLALREDVVRCPYGAYETQRTTEPVAYSERLGGWVVTRHNDILAVLRDTENFSNRLASGPSSVSGLAQRVVEDDQLPERTRKAAARRMELSKARILLFSDPPLHKRQRSLVNAGFTPKRVAELDDSVEELTNELIDNFPVDGPVDIVPAFSHPIPMTIIARMLGVPISKLRTFKGWSDAFTRGVGALDHDNNAVIDMFDKVDAFYDYFTDELNKRRAEPVDDLLSDLLAARLDGEEPLSEAELLQMLVQFLVAGNETTTNLLTSCVWKLATDHELQQQLREHPEQIPNFVDEVLRLEPPVQGIWRVTETEVEIGGVTVPADNLIYLVTGSANRDPEVYHEPDELDIDATRARHLSFGRGEHACLGMNLAKLEAKVALGVLLARCPDIKLAQSDDDLVFHRSFVLHGIGSLLVTVK</sequence>
<evidence type="ECO:0000256" key="1">
    <source>
        <dbReference type="ARBA" id="ARBA00001971"/>
    </source>
</evidence>
<dbReference type="InterPro" id="IPR017972">
    <property type="entry name" value="Cyt_P450_CS"/>
</dbReference>
<dbReference type="PANTHER" id="PTHR46696:SF4">
    <property type="entry name" value="BIOTIN BIOSYNTHESIS CYTOCHROME P450"/>
    <property type="match status" value="1"/>
</dbReference>
<dbReference type="PRINTS" id="PR00359">
    <property type="entry name" value="BP450"/>
</dbReference>
<dbReference type="FunFam" id="1.10.630.10:FF:000018">
    <property type="entry name" value="Cytochrome P450 monooxygenase"/>
    <property type="match status" value="1"/>
</dbReference>
<dbReference type="InterPro" id="IPR002397">
    <property type="entry name" value="Cyt_P450_B"/>
</dbReference>
<dbReference type="EMBL" id="JAAXPE010000019">
    <property type="protein sequence ID" value="NKY87610.1"/>
    <property type="molecule type" value="Genomic_DNA"/>
</dbReference>
<keyword evidence="3 8" id="KW-0349">Heme</keyword>
<keyword evidence="6 8" id="KW-0408">Iron</keyword>
<evidence type="ECO:0000313" key="10">
    <source>
        <dbReference type="Proteomes" id="UP000523447"/>
    </source>
</evidence>
<dbReference type="AlphaFoldDB" id="A0A7X6M1C6"/>
<dbReference type="PROSITE" id="PS00086">
    <property type="entry name" value="CYTOCHROME_P450"/>
    <property type="match status" value="1"/>
</dbReference>
<keyword evidence="10" id="KW-1185">Reference proteome</keyword>
<keyword evidence="4 8" id="KW-0479">Metal-binding</keyword>
<dbReference type="GO" id="GO:0005506">
    <property type="term" value="F:iron ion binding"/>
    <property type="evidence" value="ECO:0007669"/>
    <property type="project" value="InterPro"/>
</dbReference>
<name>A0A7X6M1C6_9NOCA</name>
<dbReference type="RefSeq" id="WP_040723911.1">
    <property type="nucleotide sequence ID" value="NZ_CAWPHS010000011.1"/>
</dbReference>
<evidence type="ECO:0000256" key="8">
    <source>
        <dbReference type="RuleBase" id="RU000461"/>
    </source>
</evidence>